<evidence type="ECO:0000313" key="1">
    <source>
        <dbReference type="EMBL" id="CAB1441733.1"/>
    </source>
</evidence>
<name>A0A9N7YRI6_PLEPL</name>
<evidence type="ECO:0000313" key="2">
    <source>
        <dbReference type="Proteomes" id="UP001153269"/>
    </source>
</evidence>
<proteinExistence type="predicted"/>
<keyword evidence="2" id="KW-1185">Reference proteome</keyword>
<reference evidence="1" key="1">
    <citation type="submission" date="2020-03" db="EMBL/GenBank/DDBJ databases">
        <authorList>
            <person name="Weist P."/>
        </authorList>
    </citation>
    <scope>NUCLEOTIDE SEQUENCE</scope>
</reference>
<comment type="caution">
    <text evidence="1">The sequence shown here is derived from an EMBL/GenBank/DDBJ whole genome shotgun (WGS) entry which is preliminary data.</text>
</comment>
<protein>
    <submittedName>
        <fullName evidence="1">Uncharacterized protein</fullName>
    </submittedName>
</protein>
<sequence>MPRCRRGGGSTHWFVRAEVVGALPHPTTDSNLIPASVAENELIARTDTARLFGKSCLFVSCVLTSSDVQGNEVGAQGMLGCGAPLCDLSAGPVMYCSGAGRTQSVLRVAAHCAMALRALQPPVPPHRYPAARHRALLIYCYTGFHN</sequence>
<dbReference type="AlphaFoldDB" id="A0A9N7YRI6"/>
<dbReference type="EMBL" id="CADEAL010002691">
    <property type="protein sequence ID" value="CAB1441733.1"/>
    <property type="molecule type" value="Genomic_DNA"/>
</dbReference>
<organism evidence="1 2">
    <name type="scientific">Pleuronectes platessa</name>
    <name type="common">European plaice</name>
    <dbReference type="NCBI Taxonomy" id="8262"/>
    <lineage>
        <taxon>Eukaryota</taxon>
        <taxon>Metazoa</taxon>
        <taxon>Chordata</taxon>
        <taxon>Craniata</taxon>
        <taxon>Vertebrata</taxon>
        <taxon>Euteleostomi</taxon>
        <taxon>Actinopterygii</taxon>
        <taxon>Neopterygii</taxon>
        <taxon>Teleostei</taxon>
        <taxon>Neoteleostei</taxon>
        <taxon>Acanthomorphata</taxon>
        <taxon>Carangaria</taxon>
        <taxon>Pleuronectiformes</taxon>
        <taxon>Pleuronectoidei</taxon>
        <taxon>Pleuronectidae</taxon>
        <taxon>Pleuronectes</taxon>
    </lineage>
</organism>
<gene>
    <name evidence="1" type="ORF">PLEPLA_LOCUS29480</name>
</gene>
<accession>A0A9N7YRI6</accession>
<dbReference type="Proteomes" id="UP001153269">
    <property type="component" value="Unassembled WGS sequence"/>
</dbReference>